<proteinExistence type="predicted"/>
<feature type="non-terminal residue" evidence="1">
    <location>
        <position position="1"/>
    </location>
</feature>
<evidence type="ECO:0000313" key="1">
    <source>
        <dbReference type="EMBL" id="RDY11670.1"/>
    </source>
</evidence>
<accession>A0A371I9E4</accession>
<reference evidence="1" key="1">
    <citation type="submission" date="2018-05" db="EMBL/GenBank/DDBJ databases">
        <title>Draft genome of Mucuna pruriens seed.</title>
        <authorList>
            <person name="Nnadi N.E."/>
            <person name="Vos R."/>
            <person name="Hasami M.H."/>
            <person name="Devisetty U.K."/>
            <person name="Aguiy J.C."/>
        </authorList>
    </citation>
    <scope>NUCLEOTIDE SEQUENCE [LARGE SCALE GENOMIC DNA]</scope>
    <source>
        <strain evidence="1">JCA_2017</strain>
    </source>
</reference>
<keyword evidence="2" id="KW-1185">Reference proteome</keyword>
<dbReference type="AlphaFoldDB" id="A0A371I9E4"/>
<sequence>MFVREYSLKFDKLSKYCPYFNEGVDERSKDSKLITANLVITSGKSEAQVYMVLISLEVKGSFDVSKILVVNTYPNIFFKNIPRLPQKRETMSNFSIGCPILLVKKKDESINVCVDSHKLN</sequence>
<gene>
    <name evidence="1" type="ORF">CR513_03661</name>
</gene>
<dbReference type="OrthoDB" id="1731756at2759"/>
<organism evidence="1 2">
    <name type="scientific">Mucuna pruriens</name>
    <name type="common">Velvet bean</name>
    <name type="synonym">Dolichos pruriens</name>
    <dbReference type="NCBI Taxonomy" id="157652"/>
    <lineage>
        <taxon>Eukaryota</taxon>
        <taxon>Viridiplantae</taxon>
        <taxon>Streptophyta</taxon>
        <taxon>Embryophyta</taxon>
        <taxon>Tracheophyta</taxon>
        <taxon>Spermatophyta</taxon>
        <taxon>Magnoliopsida</taxon>
        <taxon>eudicotyledons</taxon>
        <taxon>Gunneridae</taxon>
        <taxon>Pentapetalae</taxon>
        <taxon>rosids</taxon>
        <taxon>fabids</taxon>
        <taxon>Fabales</taxon>
        <taxon>Fabaceae</taxon>
        <taxon>Papilionoideae</taxon>
        <taxon>50 kb inversion clade</taxon>
        <taxon>NPAAA clade</taxon>
        <taxon>indigoferoid/millettioid clade</taxon>
        <taxon>Phaseoleae</taxon>
        <taxon>Mucuna</taxon>
    </lineage>
</organism>
<dbReference type="EMBL" id="QJKJ01000601">
    <property type="protein sequence ID" value="RDY11670.1"/>
    <property type="molecule type" value="Genomic_DNA"/>
</dbReference>
<name>A0A371I9E4_MUCPR</name>
<dbReference type="Proteomes" id="UP000257109">
    <property type="component" value="Unassembled WGS sequence"/>
</dbReference>
<evidence type="ECO:0000313" key="2">
    <source>
        <dbReference type="Proteomes" id="UP000257109"/>
    </source>
</evidence>
<protein>
    <submittedName>
        <fullName evidence="1">Uncharacterized protein</fullName>
    </submittedName>
</protein>
<comment type="caution">
    <text evidence="1">The sequence shown here is derived from an EMBL/GenBank/DDBJ whole genome shotgun (WGS) entry which is preliminary data.</text>
</comment>